<organism evidence="3 4">
    <name type="scientific">Actinacidiphila acidipaludis</name>
    <dbReference type="NCBI Taxonomy" id="2873382"/>
    <lineage>
        <taxon>Bacteria</taxon>
        <taxon>Bacillati</taxon>
        <taxon>Actinomycetota</taxon>
        <taxon>Actinomycetes</taxon>
        <taxon>Kitasatosporales</taxon>
        <taxon>Streptomycetaceae</taxon>
        <taxon>Actinacidiphila</taxon>
    </lineage>
</organism>
<dbReference type="NCBIfam" id="NF033103">
    <property type="entry name" value="bla_class_A"/>
    <property type="match status" value="1"/>
</dbReference>
<dbReference type="PANTHER" id="PTHR35333">
    <property type="entry name" value="BETA-LACTAMASE"/>
    <property type="match status" value="1"/>
</dbReference>
<keyword evidence="4" id="KW-1185">Reference proteome</keyword>
<evidence type="ECO:0000259" key="2">
    <source>
        <dbReference type="Pfam" id="PF13354"/>
    </source>
</evidence>
<evidence type="ECO:0000313" key="4">
    <source>
        <dbReference type="Proteomes" id="UP000778578"/>
    </source>
</evidence>
<dbReference type="InterPro" id="IPR000871">
    <property type="entry name" value="Beta-lactam_class-A"/>
</dbReference>
<evidence type="ECO:0000313" key="3">
    <source>
        <dbReference type="EMBL" id="MBY8882200.1"/>
    </source>
</evidence>
<dbReference type="Proteomes" id="UP000778578">
    <property type="component" value="Unassembled WGS sequence"/>
</dbReference>
<dbReference type="InterPro" id="IPR012338">
    <property type="entry name" value="Beta-lactam/transpept-like"/>
</dbReference>
<feature type="region of interest" description="Disordered" evidence="1">
    <location>
        <begin position="53"/>
        <end position="82"/>
    </location>
</feature>
<proteinExistence type="predicted"/>
<feature type="region of interest" description="Disordered" evidence="1">
    <location>
        <begin position="207"/>
        <end position="227"/>
    </location>
</feature>
<sequence length="342" mass="35172">MVRSARRTGSTRRPIRVRARAGSRGHAGAVPAAAAVLALGLLSGCGGGAASSRAAPAAGKGTATGSASASAGPSDGAAPSADASFQDLEHRFHARLGLFLLDTGTGRTVTYQADRRFATCSTVKALAAAALLRKDDDADLARTIRYSRSDLLDYAPVTSRHVADGMPLSDVIAAALQYSDNTAENLMLRELGGPAGLQRAVREFGDTTTHVDRTEPSLNEAAPGDVRDTSTARALGTDLRALLLGPALPAARRARLTDRMLHNTTGGPYIRAALPQGWKAADKTGSGGHGTRNDIGVVWPASGSPIVVGVLSDRDRQDAPSDDALVADAVRTGLTALRGPAS</sequence>
<name>A0ABS7QGA3_9ACTN</name>
<protein>
    <submittedName>
        <fullName evidence="3">Class A beta-lactamase</fullName>
    </submittedName>
</protein>
<dbReference type="SUPFAM" id="SSF56601">
    <property type="entry name" value="beta-lactamase/transpeptidase-like"/>
    <property type="match status" value="1"/>
</dbReference>
<dbReference type="InterPro" id="IPR045155">
    <property type="entry name" value="Beta-lactam_cat"/>
</dbReference>
<feature type="compositionally biased region" description="Basic residues" evidence="1">
    <location>
        <begin position="1"/>
        <end position="23"/>
    </location>
</feature>
<feature type="domain" description="Beta-lactamase class A catalytic" evidence="2">
    <location>
        <begin position="98"/>
        <end position="311"/>
    </location>
</feature>
<dbReference type="Pfam" id="PF13354">
    <property type="entry name" value="Beta-lactamase2"/>
    <property type="match status" value="1"/>
</dbReference>
<gene>
    <name evidence="3" type="primary">bla</name>
    <name evidence="3" type="ORF">K7862_31880</name>
</gene>
<feature type="region of interest" description="Disordered" evidence="1">
    <location>
        <begin position="1"/>
        <end position="24"/>
    </location>
</feature>
<dbReference type="PRINTS" id="PR00118">
    <property type="entry name" value="BLACTAMASEA"/>
</dbReference>
<dbReference type="PANTHER" id="PTHR35333:SF3">
    <property type="entry name" value="BETA-LACTAMASE-TYPE TRANSPEPTIDASE FOLD CONTAINING PROTEIN"/>
    <property type="match status" value="1"/>
</dbReference>
<dbReference type="Gene3D" id="3.40.710.10">
    <property type="entry name" value="DD-peptidase/beta-lactamase superfamily"/>
    <property type="match status" value="1"/>
</dbReference>
<reference evidence="3 4" key="1">
    <citation type="submission" date="2021-08" db="EMBL/GenBank/DDBJ databases">
        <title>WGS of actinomycetes from Thailand.</title>
        <authorList>
            <person name="Thawai C."/>
        </authorList>
    </citation>
    <scope>NUCLEOTIDE SEQUENCE [LARGE SCALE GENOMIC DNA]</scope>
    <source>
        <strain evidence="3 4">PLK6-54</strain>
    </source>
</reference>
<accession>A0ABS7QGA3</accession>
<evidence type="ECO:0000256" key="1">
    <source>
        <dbReference type="SAM" id="MobiDB-lite"/>
    </source>
</evidence>
<dbReference type="EMBL" id="JAINZZ010000065">
    <property type="protein sequence ID" value="MBY8882200.1"/>
    <property type="molecule type" value="Genomic_DNA"/>
</dbReference>
<comment type="caution">
    <text evidence="3">The sequence shown here is derived from an EMBL/GenBank/DDBJ whole genome shotgun (WGS) entry which is preliminary data.</text>
</comment>